<protein>
    <submittedName>
        <fullName evidence="1">Uncharacterized protein</fullName>
    </submittedName>
</protein>
<name>A0AAW1E759_ZOAVI</name>
<reference evidence="1 2" key="1">
    <citation type="journal article" date="2024" name="Genome Biol. Evol.">
        <title>Chromosome-level genome assembly of the viviparous eelpout Zoarces viviparus.</title>
        <authorList>
            <person name="Fuhrmann N."/>
            <person name="Brasseur M.V."/>
            <person name="Bakowski C.E."/>
            <person name="Podsiadlowski L."/>
            <person name="Prost S."/>
            <person name="Krehenwinkel H."/>
            <person name="Mayer C."/>
        </authorList>
    </citation>
    <scope>NUCLEOTIDE SEQUENCE [LARGE SCALE GENOMIC DNA]</scope>
    <source>
        <strain evidence="1">NO-MEL_2022_Ind0_liver</strain>
    </source>
</reference>
<dbReference type="AlphaFoldDB" id="A0AAW1E759"/>
<evidence type="ECO:0000313" key="1">
    <source>
        <dbReference type="EMBL" id="KAK9518255.1"/>
    </source>
</evidence>
<sequence>MISFAMLSAKHSVLGNGSITIEPFDGMQQQSQRQQQQQQPNAARLVVNSWMNDPPRQLPLQLTRILSSRCLDQLTLSAPVPVLAQVSVQSAGGILSSSGNALGLHN</sequence>
<keyword evidence="2" id="KW-1185">Reference proteome</keyword>
<organism evidence="1 2">
    <name type="scientific">Zoarces viviparus</name>
    <name type="common">Viviparous eelpout</name>
    <name type="synonym">Blennius viviparus</name>
    <dbReference type="NCBI Taxonomy" id="48416"/>
    <lineage>
        <taxon>Eukaryota</taxon>
        <taxon>Metazoa</taxon>
        <taxon>Chordata</taxon>
        <taxon>Craniata</taxon>
        <taxon>Vertebrata</taxon>
        <taxon>Euteleostomi</taxon>
        <taxon>Actinopterygii</taxon>
        <taxon>Neopterygii</taxon>
        <taxon>Teleostei</taxon>
        <taxon>Neoteleostei</taxon>
        <taxon>Acanthomorphata</taxon>
        <taxon>Eupercaria</taxon>
        <taxon>Perciformes</taxon>
        <taxon>Cottioidei</taxon>
        <taxon>Zoarcales</taxon>
        <taxon>Zoarcidae</taxon>
        <taxon>Zoarcinae</taxon>
        <taxon>Zoarces</taxon>
    </lineage>
</organism>
<gene>
    <name evidence="1" type="ORF">VZT92_023567</name>
</gene>
<dbReference type="EMBL" id="JBCEZU010000538">
    <property type="protein sequence ID" value="KAK9518255.1"/>
    <property type="molecule type" value="Genomic_DNA"/>
</dbReference>
<evidence type="ECO:0000313" key="2">
    <source>
        <dbReference type="Proteomes" id="UP001488805"/>
    </source>
</evidence>
<dbReference type="Proteomes" id="UP001488805">
    <property type="component" value="Unassembled WGS sequence"/>
</dbReference>
<proteinExistence type="predicted"/>
<accession>A0AAW1E759</accession>
<comment type="caution">
    <text evidence="1">The sequence shown here is derived from an EMBL/GenBank/DDBJ whole genome shotgun (WGS) entry which is preliminary data.</text>
</comment>